<dbReference type="RefSeq" id="XP_051043949.1">
    <property type="nucleotide sequence ID" value="XM_051187992.1"/>
</dbReference>
<dbReference type="InterPro" id="IPR009079">
    <property type="entry name" value="4_helix_cytokine-like_core"/>
</dbReference>
<dbReference type="GO" id="GO:0045321">
    <property type="term" value="P:leukocyte activation"/>
    <property type="evidence" value="ECO:0007669"/>
    <property type="project" value="UniProtKB-ARBA"/>
</dbReference>
<evidence type="ECO:0000256" key="3">
    <source>
        <dbReference type="ARBA" id="ARBA00011245"/>
    </source>
</evidence>
<feature type="chain" id="PRO_5043617201" description="Interferon beta" evidence="12">
    <location>
        <begin position="21"/>
        <end position="181"/>
    </location>
</feature>
<comment type="similarity">
    <text evidence="2 11">Belongs to the alpha/beta interferon family.</text>
</comment>
<dbReference type="GO" id="GO:0005125">
    <property type="term" value="F:cytokine activity"/>
    <property type="evidence" value="ECO:0007669"/>
    <property type="project" value="UniProtKB-KW"/>
</dbReference>
<feature type="signal peptide" evidence="12">
    <location>
        <begin position="1"/>
        <end position="20"/>
    </location>
</feature>
<dbReference type="GO" id="GO:0051241">
    <property type="term" value="P:negative regulation of multicellular organismal process"/>
    <property type="evidence" value="ECO:0007669"/>
    <property type="project" value="UniProtKB-ARBA"/>
</dbReference>
<dbReference type="PANTHER" id="PTHR11691">
    <property type="entry name" value="TYPE I INTERFERON"/>
    <property type="match status" value="1"/>
</dbReference>
<evidence type="ECO:0000313" key="14">
    <source>
        <dbReference type="Proteomes" id="UP001152836"/>
    </source>
</evidence>
<dbReference type="FunFam" id="1.20.1250.10:FF:000026">
    <property type="entry name" value="Interferon beta"/>
    <property type="match status" value="1"/>
</dbReference>
<dbReference type="GO" id="GO:0006955">
    <property type="term" value="P:immune response"/>
    <property type="evidence" value="ECO:0007669"/>
    <property type="project" value="UniProtKB-ARBA"/>
</dbReference>
<organism evidence="13 14">
    <name type="scientific">Phodopus roborovskii</name>
    <name type="common">Roborovski's desert hamster</name>
    <name type="synonym">Cricetulus roborovskii</name>
    <dbReference type="NCBI Taxonomy" id="109678"/>
    <lineage>
        <taxon>Eukaryota</taxon>
        <taxon>Metazoa</taxon>
        <taxon>Chordata</taxon>
        <taxon>Craniata</taxon>
        <taxon>Vertebrata</taxon>
        <taxon>Euteleostomi</taxon>
        <taxon>Mammalia</taxon>
        <taxon>Eutheria</taxon>
        <taxon>Euarchontoglires</taxon>
        <taxon>Glires</taxon>
        <taxon>Rodentia</taxon>
        <taxon>Myomorpha</taxon>
        <taxon>Muroidea</taxon>
        <taxon>Cricetidae</taxon>
        <taxon>Cricetinae</taxon>
        <taxon>Phodopus</taxon>
    </lineage>
</organism>
<proteinExistence type="inferred from homology"/>
<dbReference type="SUPFAM" id="SSF47266">
    <property type="entry name" value="4-helical cytokines"/>
    <property type="match status" value="1"/>
</dbReference>
<dbReference type="GO" id="GO:0005615">
    <property type="term" value="C:extracellular space"/>
    <property type="evidence" value="ECO:0007669"/>
    <property type="project" value="UniProtKB-KW"/>
</dbReference>
<keyword evidence="7 11" id="KW-0051">Antiviral defense</keyword>
<evidence type="ECO:0000256" key="9">
    <source>
        <dbReference type="ARBA" id="ARBA00023180"/>
    </source>
</evidence>
<dbReference type="GO" id="GO:0009893">
    <property type="term" value="P:positive regulation of metabolic process"/>
    <property type="evidence" value="ECO:0007669"/>
    <property type="project" value="UniProtKB-ARBA"/>
</dbReference>
<keyword evidence="9" id="KW-0325">Glycoprotein</keyword>
<evidence type="ECO:0000256" key="5">
    <source>
        <dbReference type="ARBA" id="ARBA00022525"/>
    </source>
</evidence>
<evidence type="ECO:0000256" key="2">
    <source>
        <dbReference type="ARBA" id="ARBA00011033"/>
    </source>
</evidence>
<dbReference type="KEGG" id="prob:127224840"/>
<dbReference type="EMBL" id="CALSGD010001431">
    <property type="protein sequence ID" value="CAH6790523.1"/>
    <property type="molecule type" value="Genomic_DNA"/>
</dbReference>
<reference evidence="13" key="1">
    <citation type="submission" date="2022-06" db="EMBL/GenBank/DDBJ databases">
        <authorList>
            <person name="Andreotti S."/>
            <person name="Wyler E."/>
        </authorList>
    </citation>
    <scope>NUCLEOTIDE SEQUENCE</scope>
</reference>
<evidence type="ECO:0000256" key="7">
    <source>
        <dbReference type="ARBA" id="ARBA00023118"/>
    </source>
</evidence>
<evidence type="ECO:0000256" key="4">
    <source>
        <dbReference type="ARBA" id="ARBA00022514"/>
    </source>
</evidence>
<dbReference type="SMART" id="SM00076">
    <property type="entry name" value="IFabd"/>
    <property type="match status" value="1"/>
</dbReference>
<dbReference type="GO" id="GO:0005126">
    <property type="term" value="F:cytokine receptor binding"/>
    <property type="evidence" value="ECO:0007669"/>
    <property type="project" value="InterPro"/>
</dbReference>
<dbReference type="Pfam" id="PF00143">
    <property type="entry name" value="Interferon"/>
    <property type="match status" value="1"/>
</dbReference>
<comment type="subcellular location">
    <subcellularLocation>
        <location evidence="1">Secreted</location>
    </subcellularLocation>
</comment>
<name>A0AAU9ZEP8_PHORO</name>
<gene>
    <name evidence="13" type="primary">Ifnb1</name>
    <name evidence="13" type="ORF">PHOROB_LOCUS7816</name>
</gene>
<keyword evidence="8" id="KW-1015">Disulfide bond</keyword>
<dbReference type="GO" id="GO:0098586">
    <property type="term" value="P:cellular response to virus"/>
    <property type="evidence" value="ECO:0007669"/>
    <property type="project" value="UniProtKB-ARBA"/>
</dbReference>
<accession>A0AAU9ZEP8</accession>
<dbReference type="Gene3D" id="1.20.1250.10">
    <property type="match status" value="1"/>
</dbReference>
<evidence type="ECO:0000256" key="12">
    <source>
        <dbReference type="SAM" id="SignalP"/>
    </source>
</evidence>
<comment type="subunit">
    <text evidence="3">Monomer.</text>
</comment>
<evidence type="ECO:0000313" key="13">
    <source>
        <dbReference type="EMBL" id="CAH6790523.1"/>
    </source>
</evidence>
<dbReference type="Proteomes" id="UP001152836">
    <property type="component" value="Unassembled WGS sequence"/>
</dbReference>
<dbReference type="PRINTS" id="PR00266">
    <property type="entry name" value="INTERFERONAB"/>
</dbReference>
<dbReference type="GO" id="GO:0002683">
    <property type="term" value="P:negative regulation of immune system process"/>
    <property type="evidence" value="ECO:0007669"/>
    <property type="project" value="UniProtKB-ARBA"/>
</dbReference>
<sequence>MTNRCILQAAFLLFFPTALSINYKEFELKQSSTNSVCQELLKQLHGPLCLSYRVDFKIPMEVKHPGQMEKRDAAFIIQEMLQNIFVVFNKSNFSSTGWNRTIVESFLDELHKQIGFQKEILMEIPENGSSPTIILHLKSYYWRMQRYLEDKRYSRCAWVVTRAEVVRNFLIIERLTSIFQN</sequence>
<dbReference type="PROSITE" id="PS00252">
    <property type="entry name" value="INTERFERON_A_B_D"/>
    <property type="match status" value="1"/>
</dbReference>
<protein>
    <recommendedName>
        <fullName evidence="10">Interferon beta</fullName>
    </recommendedName>
</protein>
<dbReference type="CTD" id="3456"/>
<dbReference type="AlphaFoldDB" id="A0AAU9ZEP8"/>
<keyword evidence="6 12" id="KW-0732">Signal</keyword>
<evidence type="ECO:0000256" key="1">
    <source>
        <dbReference type="ARBA" id="ARBA00004613"/>
    </source>
</evidence>
<comment type="caution">
    <text evidence="13">The sequence shown here is derived from an EMBL/GenBank/DDBJ whole genome shotgun (WGS) entry which is preliminary data.</text>
</comment>
<keyword evidence="4 11" id="KW-0202">Cytokine</keyword>
<dbReference type="GO" id="GO:0051607">
    <property type="term" value="P:defense response to virus"/>
    <property type="evidence" value="ECO:0007669"/>
    <property type="project" value="UniProtKB-KW"/>
</dbReference>
<evidence type="ECO:0000256" key="8">
    <source>
        <dbReference type="ARBA" id="ARBA00023157"/>
    </source>
</evidence>
<dbReference type="GeneID" id="127224840"/>
<dbReference type="InterPro" id="IPR000471">
    <property type="entry name" value="Interferon_alpha/beta/delta"/>
</dbReference>
<dbReference type="PANTHER" id="PTHR11691:SF73">
    <property type="entry name" value="INTERFERON BETA"/>
    <property type="match status" value="1"/>
</dbReference>
<evidence type="ECO:0000256" key="11">
    <source>
        <dbReference type="RuleBase" id="RU000436"/>
    </source>
</evidence>
<dbReference type="GO" id="GO:0071359">
    <property type="term" value="P:cellular response to dsRNA"/>
    <property type="evidence" value="ECO:0007669"/>
    <property type="project" value="UniProtKB-ARBA"/>
</dbReference>
<keyword evidence="5" id="KW-0964">Secreted</keyword>
<evidence type="ECO:0000256" key="10">
    <source>
        <dbReference type="ARBA" id="ARBA00073109"/>
    </source>
</evidence>
<keyword evidence="14" id="KW-1185">Reference proteome</keyword>
<evidence type="ECO:0000256" key="6">
    <source>
        <dbReference type="ARBA" id="ARBA00022729"/>
    </source>
</evidence>